<feature type="region of interest" description="Disordered" evidence="1">
    <location>
        <begin position="150"/>
        <end position="191"/>
    </location>
</feature>
<accession>A0A6J6DQ65</accession>
<protein>
    <submittedName>
        <fullName evidence="2">Unannotated protein</fullName>
    </submittedName>
</protein>
<evidence type="ECO:0000256" key="1">
    <source>
        <dbReference type="SAM" id="MobiDB-lite"/>
    </source>
</evidence>
<proteinExistence type="predicted"/>
<organism evidence="2">
    <name type="scientific">freshwater metagenome</name>
    <dbReference type="NCBI Taxonomy" id="449393"/>
    <lineage>
        <taxon>unclassified sequences</taxon>
        <taxon>metagenomes</taxon>
        <taxon>ecological metagenomes</taxon>
    </lineage>
</organism>
<feature type="compositionally biased region" description="Low complexity" evidence="1">
    <location>
        <begin position="166"/>
        <end position="191"/>
    </location>
</feature>
<dbReference type="AlphaFoldDB" id="A0A6J6DQ65"/>
<reference evidence="2" key="1">
    <citation type="submission" date="2020-05" db="EMBL/GenBank/DDBJ databases">
        <authorList>
            <person name="Chiriac C."/>
            <person name="Salcher M."/>
            <person name="Ghai R."/>
            <person name="Kavagutti S V."/>
        </authorList>
    </citation>
    <scope>NUCLEOTIDE SEQUENCE</scope>
</reference>
<evidence type="ECO:0000313" key="2">
    <source>
        <dbReference type="EMBL" id="CAB4564313.1"/>
    </source>
</evidence>
<dbReference type="EMBL" id="CAEZTD010000069">
    <property type="protein sequence ID" value="CAB4564313.1"/>
    <property type="molecule type" value="Genomic_DNA"/>
</dbReference>
<feature type="region of interest" description="Disordered" evidence="1">
    <location>
        <begin position="77"/>
        <end position="114"/>
    </location>
</feature>
<gene>
    <name evidence="2" type="ORF">UFOPK1591_00935</name>
</gene>
<sequence>MGFLDRLFGAEDEEYRRTTDQVRSASAARSQDEVAIERYRYLLQTAPPEALEKVHEEAFAKLTPEQRRMVFDQLVEDAPQGDAPKADDPRSLAVSATRSEMRQPGTLERSFSNVSPAGPTFGSMFASSLLGNIAGYFIVSSMMSAFMPDMSSGETDAAASGENTDGSDSSGDMGSDGSDFGSDGSIDAAGGSDFGGDVFGGGFDGGGFDGGFDF</sequence>
<name>A0A6J6DQ65_9ZZZZ</name>